<dbReference type="OrthoDB" id="122562at2759"/>
<dbReference type="AlphaFoldDB" id="A0A1V9YKF8"/>
<sequence length="177" mass="19780">MAFAVPELSLDQAAALVGILVQRANGRCWLLRRLLQMHVASNILRLRRPAGIPHYSNQFNPAMDDPTSIELYRFSMVQLALLSVKLGLPSNVITPAGDNISRLEALALLCRRFTEPSKLFTVANEFGRSTGRSSRIVLHVTRQLYAGHVDLLYINADMIRARIVMYCSAVNKRGENC</sequence>
<name>A0A1V9YKF8_ACHHY</name>
<accession>A0A1V9YKF8</accession>
<dbReference type="Proteomes" id="UP000243579">
    <property type="component" value="Unassembled WGS sequence"/>
</dbReference>
<proteinExistence type="predicted"/>
<gene>
    <name evidence="1" type="ORF">ACHHYP_10909</name>
</gene>
<reference evidence="1 2" key="1">
    <citation type="journal article" date="2014" name="Genome Biol. Evol.">
        <title>The secreted proteins of Achlya hypogyna and Thraustotheca clavata identify the ancestral oomycete secretome and reveal gene acquisitions by horizontal gene transfer.</title>
        <authorList>
            <person name="Misner I."/>
            <person name="Blouin N."/>
            <person name="Leonard G."/>
            <person name="Richards T.A."/>
            <person name="Lane C.E."/>
        </authorList>
    </citation>
    <scope>NUCLEOTIDE SEQUENCE [LARGE SCALE GENOMIC DNA]</scope>
    <source>
        <strain evidence="1 2">ATCC 48635</strain>
    </source>
</reference>
<evidence type="ECO:0000313" key="2">
    <source>
        <dbReference type="Proteomes" id="UP000243579"/>
    </source>
</evidence>
<protein>
    <submittedName>
        <fullName evidence="1">Uncharacterized protein</fullName>
    </submittedName>
</protein>
<dbReference type="EMBL" id="JNBR01001527">
    <property type="protein sequence ID" value="OQR86156.1"/>
    <property type="molecule type" value="Genomic_DNA"/>
</dbReference>
<evidence type="ECO:0000313" key="1">
    <source>
        <dbReference type="EMBL" id="OQR86156.1"/>
    </source>
</evidence>
<comment type="caution">
    <text evidence="1">The sequence shown here is derived from an EMBL/GenBank/DDBJ whole genome shotgun (WGS) entry which is preliminary data.</text>
</comment>
<keyword evidence="2" id="KW-1185">Reference proteome</keyword>
<organism evidence="1 2">
    <name type="scientific">Achlya hypogyna</name>
    <name type="common">Oomycete</name>
    <name type="synonym">Protoachlya hypogyna</name>
    <dbReference type="NCBI Taxonomy" id="1202772"/>
    <lineage>
        <taxon>Eukaryota</taxon>
        <taxon>Sar</taxon>
        <taxon>Stramenopiles</taxon>
        <taxon>Oomycota</taxon>
        <taxon>Saprolegniomycetes</taxon>
        <taxon>Saprolegniales</taxon>
        <taxon>Achlyaceae</taxon>
        <taxon>Achlya</taxon>
    </lineage>
</organism>